<dbReference type="RefSeq" id="XP_020832428.1">
    <property type="nucleotide sequence ID" value="XM_020976769.1"/>
</dbReference>
<feature type="coiled-coil region" evidence="5">
    <location>
        <begin position="820"/>
        <end position="875"/>
    </location>
</feature>
<name>A0A6P5JN26_PHACI</name>
<dbReference type="GeneID" id="110201243"/>
<evidence type="ECO:0000313" key="7">
    <source>
        <dbReference type="Proteomes" id="UP000515140"/>
    </source>
</evidence>
<dbReference type="GO" id="GO:0005737">
    <property type="term" value="C:cytoplasm"/>
    <property type="evidence" value="ECO:0007669"/>
    <property type="project" value="TreeGrafter"/>
</dbReference>
<protein>
    <submittedName>
        <fullName evidence="8 9">Microtubule-associated tumor suppressor 1 isoform X1</fullName>
    </submittedName>
</protein>
<keyword evidence="3 5" id="KW-0175">Coiled coil</keyword>
<feature type="compositionally biased region" description="Basic and acidic residues" evidence="6">
    <location>
        <begin position="417"/>
        <end position="435"/>
    </location>
</feature>
<evidence type="ECO:0000256" key="6">
    <source>
        <dbReference type="SAM" id="MobiDB-lite"/>
    </source>
</evidence>
<comment type="subcellular location">
    <subcellularLocation>
        <location evidence="1">Nucleus</location>
    </subcellularLocation>
</comment>
<proteinExistence type="inferred from homology"/>
<dbReference type="KEGG" id="pcw:110201243"/>
<feature type="compositionally biased region" description="Polar residues" evidence="6">
    <location>
        <begin position="763"/>
        <end position="776"/>
    </location>
</feature>
<dbReference type="GO" id="GO:0008017">
    <property type="term" value="F:microtubule binding"/>
    <property type="evidence" value="ECO:0007669"/>
    <property type="project" value="TreeGrafter"/>
</dbReference>
<gene>
    <name evidence="8 9" type="primary">MTUS1</name>
</gene>
<feature type="region of interest" description="Disordered" evidence="6">
    <location>
        <begin position="84"/>
        <end position="109"/>
    </location>
</feature>
<feature type="compositionally biased region" description="Basic and acidic residues" evidence="6">
    <location>
        <begin position="567"/>
        <end position="580"/>
    </location>
</feature>
<reference evidence="8 9" key="1">
    <citation type="submission" date="2025-04" db="UniProtKB">
        <authorList>
            <consortium name="RefSeq"/>
        </authorList>
    </citation>
    <scope>IDENTIFICATION</scope>
    <source>
        <tissue evidence="8 9">Spleen</tissue>
    </source>
</reference>
<dbReference type="RefSeq" id="XP_020832429.1">
    <property type="nucleotide sequence ID" value="XM_020976770.1"/>
</dbReference>
<feature type="coiled-coil region" evidence="5">
    <location>
        <begin position="969"/>
        <end position="1089"/>
    </location>
</feature>
<sequence length="1154" mass="124030">MNSQSSEEKAHEAPQLALFRGEKCGKVLTPEGTSTFLPTLWDSAPHLGPQDAQEACLHTPGADEERISLSNSCTKAFAGDEDFSQEAWPLSERSGMRGEAPEGSWVSDKMGLPEPEYRYNSARAQRVQLSGPREWRYDCGDANRTPSHAVLGLEEGWEMKGTGRGTVATPDALDAAAPQGSLPHPELPHGQAMAAPACSSDMCARDNSAGEDSGIPLGAASQEPCEGSNTTYLVISETAMQIDVPEDAESQRSAEKMLGALANGFQQEMTEVPGPHLEGVNGSWTSLTEKAFGSREDQPNGEPPLQTLCAPAVPLSGHCPEVDRPVDRPSFNDPAEQPCQPGDRLNETASPEGSLGGGSHPGGTPPSGSHPQSWEVAPSPGSRGQGADGVSSPTDVDYRPPAIPGCSNETFSVSLPEKAKEKPSEKGKIPRELAKHPSRKMPPIKGLKPALGKVLGKPAPKPGSPAGNSLHKMEKISFPRPNFKNVKAKVISRGALRPREPVTAAAARPLPPPGPLPGEPSLSSGPGRAECKAGAKAEVLPSKSHRPHLLKLISSQVVHVTTHSRNACREAPRAAREPRANHGGGPQASLSTAGHLPGSAAGAMGPRRGADAPGAPMRTAESALREPRAPASDGASTERQKSADGGTPVPLGTQEAQREVVTAPSACGPTLASTPKSPPVAGRNGSKHDPLGLSKIPVPKMKVWPSVSCRRRSTAESRTFHAERALSPPRARRVSSSGASRKSVSPSLVAVLSTVEKGKQRHPQTPCSHPQSSPDALSTEKALGLASYRAKCDQQGKVILHLEQLLAGGNRKLEALAVVVQHLLSEREETLKQHQALSQELVSLRGELVTASAACEKLEKARNELQAACQAFVDKLNQQHQADLAELESQLKAHYTGECEKLQSACVREVQKYQAQLQSQVDDLNAAHEAFKLEVESSHSEQVDLLKKAYEASLTEIKECHDLEKTSLEELFSEKRESLEKEIHDLKGKNDALNERLQLEEQKAVSREKASQKNPQIMYLERELESLKAVLEIKNEKLHQQDIKLLKMEKLVDNNTALVDKLKRVQQENEELKARMDKHMAISRQLSSEQAVLQESLEKESKVNKRLSMENEELLWKLHNGDLCSPKKSPSSAVLPFSSPRNSASFPSPTGSPR</sequence>
<feature type="region of interest" description="Disordered" evidence="6">
    <location>
        <begin position="292"/>
        <end position="471"/>
    </location>
</feature>
<dbReference type="InterPro" id="IPR051293">
    <property type="entry name" value="MTUS1/CCDC69"/>
</dbReference>
<feature type="region of interest" description="Disordered" evidence="6">
    <location>
        <begin position="491"/>
        <end position="696"/>
    </location>
</feature>
<feature type="compositionally biased region" description="Polar residues" evidence="6">
    <location>
        <begin position="553"/>
        <end position="564"/>
    </location>
</feature>
<feature type="region of interest" description="Disordered" evidence="6">
    <location>
        <begin position="1124"/>
        <end position="1154"/>
    </location>
</feature>
<evidence type="ECO:0000256" key="5">
    <source>
        <dbReference type="SAM" id="Coils"/>
    </source>
</evidence>
<evidence type="ECO:0000256" key="3">
    <source>
        <dbReference type="ARBA" id="ARBA00023054"/>
    </source>
</evidence>
<accession>A0A6P5JN26</accession>
<feature type="region of interest" description="Disordered" evidence="6">
    <location>
        <begin position="709"/>
        <end position="780"/>
    </location>
</feature>
<dbReference type="PANTHER" id="PTHR24200:SF7">
    <property type="entry name" value="MICROTUBULE-ASSOCIATED TUMOR SUPPRESSOR 1"/>
    <property type="match status" value="1"/>
</dbReference>
<keyword evidence="4" id="KW-0539">Nucleus</keyword>
<evidence type="ECO:0000313" key="9">
    <source>
        <dbReference type="RefSeq" id="XP_020832429.1"/>
    </source>
</evidence>
<dbReference type="CTD" id="57509"/>
<keyword evidence="7" id="KW-1185">Reference proteome</keyword>
<organism evidence="7 9">
    <name type="scientific">Phascolarctos cinereus</name>
    <name type="common">Koala</name>
    <dbReference type="NCBI Taxonomy" id="38626"/>
    <lineage>
        <taxon>Eukaryota</taxon>
        <taxon>Metazoa</taxon>
        <taxon>Chordata</taxon>
        <taxon>Craniata</taxon>
        <taxon>Vertebrata</taxon>
        <taxon>Euteleostomi</taxon>
        <taxon>Mammalia</taxon>
        <taxon>Metatheria</taxon>
        <taxon>Diprotodontia</taxon>
        <taxon>Phascolarctidae</taxon>
        <taxon>Phascolarctos</taxon>
    </lineage>
</organism>
<dbReference type="AlphaFoldDB" id="A0A6P5JN26"/>
<feature type="compositionally biased region" description="Polar residues" evidence="6">
    <location>
        <begin position="1139"/>
        <end position="1154"/>
    </location>
</feature>
<evidence type="ECO:0000256" key="1">
    <source>
        <dbReference type="ARBA" id="ARBA00004123"/>
    </source>
</evidence>
<comment type="similarity">
    <text evidence="2">Belongs to the MTUS1 family.</text>
</comment>
<dbReference type="GO" id="GO:0005634">
    <property type="term" value="C:nucleus"/>
    <property type="evidence" value="ECO:0007669"/>
    <property type="project" value="UniProtKB-SubCell"/>
</dbReference>
<evidence type="ECO:0000256" key="2">
    <source>
        <dbReference type="ARBA" id="ARBA00007585"/>
    </source>
</evidence>
<dbReference type="GO" id="GO:0010758">
    <property type="term" value="P:regulation of macrophage chemotaxis"/>
    <property type="evidence" value="ECO:0007669"/>
    <property type="project" value="TreeGrafter"/>
</dbReference>
<evidence type="ECO:0000256" key="4">
    <source>
        <dbReference type="ARBA" id="ARBA00023242"/>
    </source>
</evidence>
<dbReference type="Proteomes" id="UP000515140">
    <property type="component" value="Unplaced"/>
</dbReference>
<evidence type="ECO:0000313" key="8">
    <source>
        <dbReference type="RefSeq" id="XP_020832428.1"/>
    </source>
</evidence>
<feature type="compositionally biased region" description="Pro residues" evidence="6">
    <location>
        <begin position="509"/>
        <end position="518"/>
    </location>
</feature>
<dbReference type="PANTHER" id="PTHR24200">
    <property type="entry name" value="TOUCAN, ISOFORM A"/>
    <property type="match status" value="1"/>
</dbReference>
<feature type="compositionally biased region" description="Basic and acidic residues" evidence="6">
    <location>
        <begin position="713"/>
        <end position="724"/>
    </location>
</feature>
<feature type="compositionally biased region" description="Low complexity" evidence="6">
    <location>
        <begin position="725"/>
        <end position="747"/>
    </location>
</feature>